<proteinExistence type="predicted"/>
<feature type="domain" description="Cellulose-binding Sde182 nucleoside hydrolase-like" evidence="2">
    <location>
        <begin position="40"/>
        <end position="365"/>
    </location>
</feature>
<organism evidence="4 5">
    <name type="scientific">[Muricauda] lutisoli</name>
    <dbReference type="NCBI Taxonomy" id="2816035"/>
    <lineage>
        <taxon>Bacteria</taxon>
        <taxon>Pseudomonadati</taxon>
        <taxon>Bacteroidota</taxon>
        <taxon>Flavobacteriia</taxon>
        <taxon>Flavobacteriales</taxon>
        <taxon>Flavobacteriaceae</taxon>
        <taxon>Allomuricauda</taxon>
    </lineage>
</organism>
<feature type="signal peptide" evidence="1">
    <location>
        <begin position="1"/>
        <end position="30"/>
    </location>
</feature>
<sequence length="527" mass="59672">MTTDQTFVKGSKILFLFALFSLVFTSFAVAQSPNDPVKPRIIVTADPELDDNNSLIRFLLYSTDMEIEGLVYASSGYHWKGDGKGTKWFVPGREYDRFNMDICPCESWRWNEDERFIHDVVEAYAKVYSNLTVHNPDYPSPDYLKSKIRMGNVEFDGDFSKDTPGSERIKSVIMDNEPGPLFITAWGGQSTIARALKSIEEEYENTLEWEAVQKKISDKVVLLPSGDQDDTYAKYIKPNWPDIEYRQFENGPHYAYGAQINASPENAPYLTSDWMKKNVSDQGPFGELYRVWGDGKQMVEGDKVDYFGFSGYTNEELREMGYMVWLLVQEKGSWLGEGDNHTFMNMLGNGLRAYEHGTYGGWGGRSNEGDSSIFNFSTEGGAEEIAEMLSSQNDGGTPEYPNFFPQAQRDFAARLQWSVTKKYNKANHEPKVTIQGPLHVLASAGQKVPLFGEIIDPDGDRVTVKWWQFQVGTYPNKVEIKNSETTNAEIVIPEDVNHGQTIHIVLEATDSGSPSLTRYQRVIITIK</sequence>
<feature type="chain" id="PRO_5046110270" evidence="1">
    <location>
        <begin position="31"/>
        <end position="527"/>
    </location>
</feature>
<dbReference type="InterPro" id="IPR036452">
    <property type="entry name" value="Ribo_hydro-like"/>
</dbReference>
<reference evidence="4 5" key="1">
    <citation type="submission" date="2021-03" db="EMBL/GenBank/DDBJ databases">
        <title>Muricauda sp. CAU 1631 isolated from Incheon.</title>
        <authorList>
            <person name="Kim W."/>
        </authorList>
    </citation>
    <scope>NUCLEOTIDE SEQUENCE [LARGE SCALE GENOMIC DNA]</scope>
    <source>
        <strain evidence="4 5">CAU 1631</strain>
    </source>
</reference>
<evidence type="ECO:0000313" key="5">
    <source>
        <dbReference type="Proteomes" id="UP000664163"/>
    </source>
</evidence>
<dbReference type="Pfam" id="PF07632">
    <property type="entry name" value="Sde182_NH-like"/>
    <property type="match status" value="1"/>
</dbReference>
<feature type="domain" description="Cellulose-binding Sde182 C-terminal" evidence="3">
    <location>
        <begin position="455"/>
        <end position="526"/>
    </location>
</feature>
<dbReference type="Pfam" id="PF21027">
    <property type="entry name" value="Sde0182_C"/>
    <property type="match status" value="1"/>
</dbReference>
<evidence type="ECO:0000259" key="2">
    <source>
        <dbReference type="Pfam" id="PF07632"/>
    </source>
</evidence>
<dbReference type="RefSeq" id="WP_207069997.1">
    <property type="nucleotide sequence ID" value="NZ_JAFLND010000001.1"/>
</dbReference>
<dbReference type="Gene3D" id="2.60.40.10">
    <property type="entry name" value="Immunoglobulins"/>
    <property type="match status" value="1"/>
</dbReference>
<keyword evidence="5" id="KW-1185">Reference proteome</keyword>
<keyword evidence="1" id="KW-0732">Signal</keyword>
<evidence type="ECO:0000256" key="1">
    <source>
        <dbReference type="SAM" id="SignalP"/>
    </source>
</evidence>
<accession>A0ABS3EUU2</accession>
<dbReference type="InterPro" id="IPR011483">
    <property type="entry name" value="Sde182_NH-like"/>
</dbReference>
<protein>
    <submittedName>
        <fullName evidence="4">DUF1593 domain-containing protein</fullName>
    </submittedName>
</protein>
<dbReference type="Gene3D" id="3.90.245.10">
    <property type="entry name" value="Ribonucleoside hydrolase-like"/>
    <property type="match status" value="1"/>
</dbReference>
<dbReference type="Proteomes" id="UP000664163">
    <property type="component" value="Unassembled WGS sequence"/>
</dbReference>
<dbReference type="InterPro" id="IPR048527">
    <property type="entry name" value="Sde182_C"/>
</dbReference>
<comment type="caution">
    <text evidence="4">The sequence shown here is derived from an EMBL/GenBank/DDBJ whole genome shotgun (WGS) entry which is preliminary data.</text>
</comment>
<dbReference type="EMBL" id="JAFLND010000001">
    <property type="protein sequence ID" value="MBO0329517.1"/>
    <property type="molecule type" value="Genomic_DNA"/>
</dbReference>
<gene>
    <name evidence="4" type="ORF">J0X13_03095</name>
</gene>
<evidence type="ECO:0000313" key="4">
    <source>
        <dbReference type="EMBL" id="MBO0329517.1"/>
    </source>
</evidence>
<dbReference type="InterPro" id="IPR013783">
    <property type="entry name" value="Ig-like_fold"/>
</dbReference>
<name>A0ABS3EUU2_9FLAO</name>
<evidence type="ECO:0000259" key="3">
    <source>
        <dbReference type="Pfam" id="PF21027"/>
    </source>
</evidence>